<keyword evidence="2" id="KW-0238">DNA-binding</keyword>
<reference evidence="5" key="1">
    <citation type="submission" date="2019-06" db="EMBL/GenBank/DDBJ databases">
        <title>Alistipes onderdonkii subsp. vulgaris subsp. nov., Alistipes dispar sp. nov. and Alistipes communis sp. nov., isolated from human faeces, and creation of Alistipes onderdonkii subsp. onderdonkii subsp. nov.</title>
        <authorList>
            <person name="Sakamoto M."/>
            <person name="Ikeyama N."/>
            <person name="Ogata Y."/>
            <person name="Suda W."/>
            <person name="Iino T."/>
            <person name="Hattori M."/>
            <person name="Ohkuma M."/>
        </authorList>
    </citation>
    <scope>NUCLEOTIDE SEQUENCE [LARGE SCALE GENOMIC DNA]</scope>
    <source>
        <strain evidence="5">5CBH24</strain>
    </source>
</reference>
<dbReference type="InterPro" id="IPR003313">
    <property type="entry name" value="AraC-bd"/>
</dbReference>
<evidence type="ECO:0000313" key="4">
    <source>
        <dbReference type="EMBL" id="BBL03406.1"/>
    </source>
</evidence>
<evidence type="ECO:0000256" key="1">
    <source>
        <dbReference type="ARBA" id="ARBA00023015"/>
    </source>
</evidence>
<sequence length="296" mass="33948">MGSFPQSIVHYLPVTDHDERWGIVCTTAGYQNVPPGSPYPLTQHPDSYSFTRSRGRVLGEYQLLYIVSGQGEFRSASSPAAPVKAGTVVMLFPDEWHTYAPDPETGWEEWWVGFRGENIDRRVAEGFFSPKTPLLHIGHSAGIVSCYQEIIRSAEEERKGFQQLVTGIVLHLLGSVLFKRDNLQYLDNPIVEKINRAREMMRRHIGDNLPPEEIARRLNIGYTWFRRTFRAYVGIAPAQYQLQLRHNKARELLTTTDRTVSEIAAELGFENVSQFSAFFRQREKITATQYRSKYGF</sequence>
<proteinExistence type="predicted"/>
<evidence type="ECO:0000313" key="5">
    <source>
        <dbReference type="Proteomes" id="UP000318946"/>
    </source>
</evidence>
<evidence type="ECO:0000256" key="3">
    <source>
        <dbReference type="ARBA" id="ARBA00023163"/>
    </source>
</evidence>
<dbReference type="EMBL" id="AP019735">
    <property type="protein sequence ID" value="BBL03406.1"/>
    <property type="molecule type" value="Genomic_DNA"/>
</dbReference>
<evidence type="ECO:0000256" key="2">
    <source>
        <dbReference type="ARBA" id="ARBA00023125"/>
    </source>
</evidence>
<dbReference type="PROSITE" id="PS01124">
    <property type="entry name" value="HTH_ARAC_FAMILY_2"/>
    <property type="match status" value="1"/>
</dbReference>
<accession>A0A3D3YHG0</accession>
<gene>
    <name evidence="4" type="ORF">A5CBH24_07190</name>
</gene>
<organism evidence="4 5">
    <name type="scientific">Alistipes communis</name>
    <dbReference type="NCBI Taxonomy" id="2585118"/>
    <lineage>
        <taxon>Bacteria</taxon>
        <taxon>Pseudomonadati</taxon>
        <taxon>Bacteroidota</taxon>
        <taxon>Bacteroidia</taxon>
        <taxon>Bacteroidales</taxon>
        <taxon>Rikenellaceae</taxon>
        <taxon>Alistipes</taxon>
    </lineage>
</organism>
<dbReference type="SUPFAM" id="SSF46689">
    <property type="entry name" value="Homeodomain-like"/>
    <property type="match status" value="2"/>
</dbReference>
<dbReference type="InterPro" id="IPR037923">
    <property type="entry name" value="HTH-like"/>
</dbReference>
<keyword evidence="5" id="KW-1185">Reference proteome</keyword>
<dbReference type="InterPro" id="IPR018060">
    <property type="entry name" value="HTH_AraC"/>
</dbReference>
<dbReference type="GO" id="GO:0003700">
    <property type="term" value="F:DNA-binding transcription factor activity"/>
    <property type="evidence" value="ECO:0007669"/>
    <property type="project" value="InterPro"/>
</dbReference>
<dbReference type="GeneID" id="78341435"/>
<dbReference type="RefSeq" id="WP_019131500.1">
    <property type="nucleotide sequence ID" value="NZ_AP019735.1"/>
</dbReference>
<dbReference type="OrthoDB" id="9813413at2"/>
<dbReference type="Pfam" id="PF02311">
    <property type="entry name" value="AraC_binding"/>
    <property type="match status" value="1"/>
</dbReference>
<name>A0A3D3YHG0_9BACT</name>
<dbReference type="SUPFAM" id="SSF51215">
    <property type="entry name" value="Regulatory protein AraC"/>
    <property type="match status" value="1"/>
</dbReference>
<dbReference type="KEGG" id="acou:A5CBH24_07190"/>
<dbReference type="PANTHER" id="PTHR43280:SF30">
    <property type="entry name" value="MMSAB OPERON REGULATORY PROTEIN"/>
    <property type="match status" value="1"/>
</dbReference>
<dbReference type="STRING" id="1118061.GCA_000311925_02527"/>
<dbReference type="AlphaFoldDB" id="A0A3D3YHG0"/>
<dbReference type="Pfam" id="PF12833">
    <property type="entry name" value="HTH_18"/>
    <property type="match status" value="1"/>
</dbReference>
<accession>A0A4Y1WTB9</accession>
<dbReference type="GO" id="GO:0043565">
    <property type="term" value="F:sequence-specific DNA binding"/>
    <property type="evidence" value="ECO:0007669"/>
    <property type="project" value="InterPro"/>
</dbReference>
<keyword evidence="3" id="KW-0804">Transcription</keyword>
<accession>A0A4Y1XQ84</accession>
<dbReference type="Gene3D" id="1.10.10.60">
    <property type="entry name" value="Homeodomain-like"/>
    <property type="match status" value="2"/>
</dbReference>
<dbReference type="Proteomes" id="UP000318946">
    <property type="component" value="Chromosome"/>
</dbReference>
<dbReference type="PANTHER" id="PTHR43280">
    <property type="entry name" value="ARAC-FAMILY TRANSCRIPTIONAL REGULATOR"/>
    <property type="match status" value="1"/>
</dbReference>
<protein>
    <submittedName>
        <fullName evidence="4">Transcriptional regulator</fullName>
    </submittedName>
</protein>
<dbReference type="SMART" id="SM00342">
    <property type="entry name" value="HTH_ARAC"/>
    <property type="match status" value="1"/>
</dbReference>
<dbReference type="InterPro" id="IPR009057">
    <property type="entry name" value="Homeodomain-like_sf"/>
</dbReference>
<dbReference type="Gene3D" id="2.60.120.280">
    <property type="entry name" value="Regulatory protein AraC"/>
    <property type="match status" value="1"/>
</dbReference>
<keyword evidence="1" id="KW-0805">Transcription regulation</keyword>